<evidence type="ECO:0000313" key="1">
    <source>
        <dbReference type="EMBL" id="KAG6951538.1"/>
    </source>
</evidence>
<accession>A0A8T1U298</accession>
<organism evidence="1 2">
    <name type="scientific">Phytophthora cactorum</name>
    <dbReference type="NCBI Taxonomy" id="29920"/>
    <lineage>
        <taxon>Eukaryota</taxon>
        <taxon>Sar</taxon>
        <taxon>Stramenopiles</taxon>
        <taxon>Oomycota</taxon>
        <taxon>Peronosporomycetes</taxon>
        <taxon>Peronosporales</taxon>
        <taxon>Peronosporaceae</taxon>
        <taxon>Phytophthora</taxon>
    </lineage>
</organism>
<proteinExistence type="predicted"/>
<sequence length="109" mass="12623">MVCGCRERRERDLVDIPKQTYQQVKGEDKHDELRWRQDGKALECSSTDSLERSGKRSEQEPKAVAYHQVRVKNSVRHCALCTHRCWCLRNGPSDAQLHLVTCSFFSLSC</sequence>
<name>A0A8T1U298_9STRA</name>
<gene>
    <name evidence="1" type="ORF">JG687_00013542</name>
</gene>
<dbReference type="AlphaFoldDB" id="A0A8T1U298"/>
<reference evidence="1" key="1">
    <citation type="submission" date="2021-01" db="EMBL/GenBank/DDBJ databases">
        <title>Phytophthora aleatoria, a newly-described species from Pinus radiata is distinct from Phytophthora cactorum isolates based on comparative genomics.</title>
        <authorList>
            <person name="Mcdougal R."/>
            <person name="Panda P."/>
            <person name="Williams N."/>
            <person name="Studholme D.J."/>
        </authorList>
    </citation>
    <scope>NUCLEOTIDE SEQUENCE</scope>
    <source>
        <strain evidence="1">NZFS 3830</strain>
    </source>
</reference>
<evidence type="ECO:0000313" key="2">
    <source>
        <dbReference type="Proteomes" id="UP000688947"/>
    </source>
</evidence>
<comment type="caution">
    <text evidence="1">The sequence shown here is derived from an EMBL/GenBank/DDBJ whole genome shotgun (WGS) entry which is preliminary data.</text>
</comment>
<dbReference type="Proteomes" id="UP000688947">
    <property type="component" value="Unassembled WGS sequence"/>
</dbReference>
<protein>
    <submittedName>
        <fullName evidence="1">Uncharacterized protein</fullName>
    </submittedName>
</protein>
<dbReference type="EMBL" id="JAENGZ010001003">
    <property type="protein sequence ID" value="KAG6951538.1"/>
    <property type="molecule type" value="Genomic_DNA"/>
</dbReference>